<keyword evidence="2" id="KW-1133">Transmembrane helix</keyword>
<feature type="transmembrane region" description="Helical" evidence="2">
    <location>
        <begin position="71"/>
        <end position="98"/>
    </location>
</feature>
<evidence type="ECO:0000313" key="3">
    <source>
        <dbReference type="EMBL" id="GAX77746.1"/>
    </source>
</evidence>
<accession>A0A250X3W5</accession>
<gene>
    <name evidence="3" type="ORF">CEUSTIGMA_g5189.t1</name>
</gene>
<dbReference type="AlphaFoldDB" id="A0A250X3W5"/>
<proteinExistence type="predicted"/>
<feature type="region of interest" description="Disordered" evidence="1">
    <location>
        <begin position="150"/>
        <end position="174"/>
    </location>
</feature>
<evidence type="ECO:0000256" key="1">
    <source>
        <dbReference type="SAM" id="MobiDB-lite"/>
    </source>
</evidence>
<keyword evidence="4" id="KW-1185">Reference proteome</keyword>
<keyword evidence="2" id="KW-0812">Transmembrane</keyword>
<evidence type="ECO:0000313" key="4">
    <source>
        <dbReference type="Proteomes" id="UP000232323"/>
    </source>
</evidence>
<evidence type="ECO:0000256" key="2">
    <source>
        <dbReference type="SAM" id="Phobius"/>
    </source>
</evidence>
<name>A0A250X3W5_9CHLO</name>
<feature type="region of interest" description="Disordered" evidence="1">
    <location>
        <begin position="248"/>
        <end position="276"/>
    </location>
</feature>
<sequence>MSLRHWMQTRKESFSKHIDLHVEIQKYSHRLVTITGFTRNIKSSNPPPPGILVSPENEANNVNSSGFKDNIIIFLALFSFFVVVLALLFFLWLHFCILQPARRRKERHQIPPATPTYEPQLRPFDNSALELVHEEEGTVWLSATSHAQNTSLSRRTSGGGASRASEPSSRTMESIGERYYSATSSSIRRSGVRQVSEEGVTAVSSGGFESFGNEFGSNASLGGRPRAGVTSGSVSSWYSAVSVSEGLRTGASSSPQIQREMGIPMTKSDSAVTTNK</sequence>
<feature type="compositionally biased region" description="Polar residues" evidence="1">
    <location>
        <begin position="267"/>
        <end position="276"/>
    </location>
</feature>
<dbReference type="Proteomes" id="UP000232323">
    <property type="component" value="Unassembled WGS sequence"/>
</dbReference>
<dbReference type="EMBL" id="BEGY01000027">
    <property type="protein sequence ID" value="GAX77746.1"/>
    <property type="molecule type" value="Genomic_DNA"/>
</dbReference>
<comment type="caution">
    <text evidence="3">The sequence shown here is derived from an EMBL/GenBank/DDBJ whole genome shotgun (WGS) entry which is preliminary data.</text>
</comment>
<keyword evidence="2" id="KW-0472">Membrane</keyword>
<organism evidence="3 4">
    <name type="scientific">Chlamydomonas eustigma</name>
    <dbReference type="NCBI Taxonomy" id="1157962"/>
    <lineage>
        <taxon>Eukaryota</taxon>
        <taxon>Viridiplantae</taxon>
        <taxon>Chlorophyta</taxon>
        <taxon>core chlorophytes</taxon>
        <taxon>Chlorophyceae</taxon>
        <taxon>CS clade</taxon>
        <taxon>Chlamydomonadales</taxon>
        <taxon>Chlamydomonadaceae</taxon>
        <taxon>Chlamydomonas</taxon>
    </lineage>
</organism>
<protein>
    <submittedName>
        <fullName evidence="3">Uncharacterized protein</fullName>
    </submittedName>
</protein>
<reference evidence="3 4" key="1">
    <citation type="submission" date="2017-08" db="EMBL/GenBank/DDBJ databases">
        <title>Acidophilic green algal genome provides insights into adaptation to an acidic environment.</title>
        <authorList>
            <person name="Hirooka S."/>
            <person name="Hirose Y."/>
            <person name="Kanesaki Y."/>
            <person name="Higuchi S."/>
            <person name="Fujiwara T."/>
            <person name="Onuma R."/>
            <person name="Era A."/>
            <person name="Ohbayashi R."/>
            <person name="Uzuka A."/>
            <person name="Nozaki H."/>
            <person name="Yoshikawa H."/>
            <person name="Miyagishima S.Y."/>
        </authorList>
    </citation>
    <scope>NUCLEOTIDE SEQUENCE [LARGE SCALE GENOMIC DNA]</scope>
    <source>
        <strain evidence="3 4">NIES-2499</strain>
    </source>
</reference>